<dbReference type="Pfam" id="PF00582">
    <property type="entry name" value="Usp"/>
    <property type="match status" value="2"/>
</dbReference>
<dbReference type="InterPro" id="IPR014729">
    <property type="entry name" value="Rossmann-like_a/b/a_fold"/>
</dbReference>
<dbReference type="EMBL" id="BAAARV010000040">
    <property type="protein sequence ID" value="GAA2357354.1"/>
    <property type="molecule type" value="Genomic_DNA"/>
</dbReference>
<accession>A0ABN3GPB7</accession>
<evidence type="ECO:0000313" key="3">
    <source>
        <dbReference type="EMBL" id="GAA2357354.1"/>
    </source>
</evidence>
<protein>
    <submittedName>
        <fullName evidence="3">Universal stress protein</fullName>
    </submittedName>
</protein>
<dbReference type="SUPFAM" id="SSF52402">
    <property type="entry name" value="Adenine nucleotide alpha hydrolases-like"/>
    <property type="match status" value="2"/>
</dbReference>
<dbReference type="InterPro" id="IPR006015">
    <property type="entry name" value="Universal_stress_UspA"/>
</dbReference>
<name>A0ABN3GPB7_9ACTN</name>
<comment type="caution">
    <text evidence="3">The sequence shown here is derived from an EMBL/GenBank/DDBJ whole genome shotgun (WGS) entry which is preliminary data.</text>
</comment>
<dbReference type="RefSeq" id="WP_344614981.1">
    <property type="nucleotide sequence ID" value="NZ_BAAARV010000040.1"/>
</dbReference>
<dbReference type="InterPro" id="IPR006016">
    <property type="entry name" value="UspA"/>
</dbReference>
<feature type="domain" description="UspA" evidence="2">
    <location>
        <begin position="136"/>
        <end position="271"/>
    </location>
</feature>
<evidence type="ECO:0000256" key="1">
    <source>
        <dbReference type="ARBA" id="ARBA00008791"/>
    </source>
</evidence>
<dbReference type="Gene3D" id="3.40.50.620">
    <property type="entry name" value="HUPs"/>
    <property type="match status" value="2"/>
</dbReference>
<keyword evidence="4" id="KW-1185">Reference proteome</keyword>
<reference evidence="3 4" key="1">
    <citation type="journal article" date="2019" name="Int. J. Syst. Evol. Microbiol.">
        <title>The Global Catalogue of Microorganisms (GCM) 10K type strain sequencing project: providing services to taxonomists for standard genome sequencing and annotation.</title>
        <authorList>
            <consortium name="The Broad Institute Genomics Platform"/>
            <consortium name="The Broad Institute Genome Sequencing Center for Infectious Disease"/>
            <person name="Wu L."/>
            <person name="Ma J."/>
        </authorList>
    </citation>
    <scope>NUCLEOTIDE SEQUENCE [LARGE SCALE GENOMIC DNA]</scope>
    <source>
        <strain evidence="3 4">JCM 3272</strain>
    </source>
</reference>
<comment type="similarity">
    <text evidence="1">Belongs to the universal stress protein A family.</text>
</comment>
<gene>
    <name evidence="3" type="ORF">GCM10010170_050650</name>
</gene>
<organism evidence="3 4">
    <name type="scientific">Dactylosporangium salmoneum</name>
    <dbReference type="NCBI Taxonomy" id="53361"/>
    <lineage>
        <taxon>Bacteria</taxon>
        <taxon>Bacillati</taxon>
        <taxon>Actinomycetota</taxon>
        <taxon>Actinomycetes</taxon>
        <taxon>Micromonosporales</taxon>
        <taxon>Micromonosporaceae</taxon>
        <taxon>Dactylosporangium</taxon>
    </lineage>
</organism>
<dbReference type="PRINTS" id="PR01438">
    <property type="entry name" value="UNVRSLSTRESS"/>
</dbReference>
<evidence type="ECO:0000259" key="2">
    <source>
        <dbReference type="Pfam" id="PF00582"/>
    </source>
</evidence>
<evidence type="ECO:0000313" key="4">
    <source>
        <dbReference type="Proteomes" id="UP001501444"/>
    </source>
</evidence>
<proteinExistence type="inferred from homology"/>
<dbReference type="PANTHER" id="PTHR46268:SF6">
    <property type="entry name" value="UNIVERSAL STRESS PROTEIN UP12"/>
    <property type="match status" value="1"/>
</dbReference>
<sequence length="277" mass="27866">MKGTDVVVGIDGTPACGAALQWAADEAARSDARLRVVVAFPRGDEDDRRAAVAAAQAAAAVVRANRPGLDATGSAVPGDPATVLEAMAAEAALVVVGSRGHTALSAALGGGSGTRVALHARGGVAVVRGRAGAAGPVVVGVDGSHHDNRLLATAFEHAARRGCEVVAVRVLTPPVTPWGDGIPALMPTARDRATVLAELTDDVGRWHEKYPTVPATARVPIGEPASALLDASGEAQLLVLGGRAHGPAAALLAGSVVQRLLFHADCPLLIMHGERGG</sequence>
<dbReference type="Proteomes" id="UP001501444">
    <property type="component" value="Unassembled WGS sequence"/>
</dbReference>
<feature type="domain" description="UspA" evidence="2">
    <location>
        <begin position="6"/>
        <end position="128"/>
    </location>
</feature>
<dbReference type="PANTHER" id="PTHR46268">
    <property type="entry name" value="STRESS RESPONSE PROTEIN NHAX"/>
    <property type="match status" value="1"/>
</dbReference>